<protein>
    <submittedName>
        <fullName evidence="1">Uncharacterized protein</fullName>
    </submittedName>
</protein>
<keyword evidence="2" id="KW-1185">Reference proteome</keyword>
<reference evidence="1" key="2">
    <citation type="submission" date="2020-06" db="EMBL/GenBank/DDBJ databases">
        <authorList>
            <person name="Sheffer M."/>
        </authorList>
    </citation>
    <scope>NUCLEOTIDE SEQUENCE</scope>
</reference>
<evidence type="ECO:0000313" key="2">
    <source>
        <dbReference type="Proteomes" id="UP000807504"/>
    </source>
</evidence>
<sequence length="134" mass="15101">MYSLSPPLRTIYSWLQAIVASSVPMENATGMKRGREDAGTRTFNVRKSALDLMNQCLQTDRHSPHLQSHFADVEKNWTDPCRLLVKNESREWAEHVGLMPFCGDSGSEWNLGVALSNGFDDPALKAFMERSNEV</sequence>
<dbReference type="EMBL" id="JABXBU010000001">
    <property type="protein sequence ID" value="KAF8796411.1"/>
    <property type="molecule type" value="Genomic_DNA"/>
</dbReference>
<gene>
    <name evidence="1" type="ORF">HNY73_000788</name>
</gene>
<dbReference type="AlphaFoldDB" id="A0A8T0FZE6"/>
<dbReference type="Proteomes" id="UP000807504">
    <property type="component" value="Unassembled WGS sequence"/>
</dbReference>
<accession>A0A8T0FZE6</accession>
<comment type="caution">
    <text evidence="1">The sequence shown here is derived from an EMBL/GenBank/DDBJ whole genome shotgun (WGS) entry which is preliminary data.</text>
</comment>
<reference evidence="1" key="1">
    <citation type="journal article" date="2020" name="bioRxiv">
        <title>Chromosome-level reference genome of the European wasp spider Argiope bruennichi: a resource for studies on range expansion and evolutionary adaptation.</title>
        <authorList>
            <person name="Sheffer M.M."/>
            <person name="Hoppe A."/>
            <person name="Krehenwinkel H."/>
            <person name="Uhl G."/>
            <person name="Kuss A.W."/>
            <person name="Jensen L."/>
            <person name="Jensen C."/>
            <person name="Gillespie R.G."/>
            <person name="Hoff K.J."/>
            <person name="Prost S."/>
        </authorList>
    </citation>
    <scope>NUCLEOTIDE SEQUENCE</scope>
</reference>
<proteinExistence type="predicted"/>
<name>A0A8T0FZE6_ARGBR</name>
<evidence type="ECO:0000313" key="1">
    <source>
        <dbReference type="EMBL" id="KAF8796411.1"/>
    </source>
</evidence>
<organism evidence="1 2">
    <name type="scientific">Argiope bruennichi</name>
    <name type="common">Wasp spider</name>
    <name type="synonym">Aranea bruennichi</name>
    <dbReference type="NCBI Taxonomy" id="94029"/>
    <lineage>
        <taxon>Eukaryota</taxon>
        <taxon>Metazoa</taxon>
        <taxon>Ecdysozoa</taxon>
        <taxon>Arthropoda</taxon>
        <taxon>Chelicerata</taxon>
        <taxon>Arachnida</taxon>
        <taxon>Araneae</taxon>
        <taxon>Araneomorphae</taxon>
        <taxon>Entelegynae</taxon>
        <taxon>Araneoidea</taxon>
        <taxon>Araneidae</taxon>
        <taxon>Argiope</taxon>
    </lineage>
</organism>